<feature type="transmembrane region" description="Helical" evidence="1">
    <location>
        <begin position="63"/>
        <end position="86"/>
    </location>
</feature>
<dbReference type="AlphaFoldDB" id="A0AAN5I4A4"/>
<feature type="transmembrane region" description="Helical" evidence="1">
    <location>
        <begin position="106"/>
        <end position="125"/>
    </location>
</feature>
<keyword evidence="3" id="KW-1185">Reference proteome</keyword>
<dbReference type="PANTHER" id="PTHR46561">
    <property type="entry name" value="SERPENTINE RECEPTOR, CLASS AB (CLASS A-LIKE)-RELATED"/>
    <property type="match status" value="1"/>
</dbReference>
<keyword evidence="1" id="KW-0812">Transmembrane</keyword>
<dbReference type="InterPro" id="IPR053286">
    <property type="entry name" value="Nematode_rcpt-like_srab"/>
</dbReference>
<comment type="caution">
    <text evidence="2">The sequence shown here is derived from an EMBL/GenBank/DDBJ whole genome shotgun (WGS) entry which is preliminary data.</text>
</comment>
<accession>A0AAN5I4A4</accession>
<dbReference type="PANTHER" id="PTHR46561:SF11">
    <property type="entry name" value="SERPENTINE RECEPTOR CLASS ALPHA_BETA-14"/>
    <property type="match status" value="1"/>
</dbReference>
<evidence type="ECO:0008006" key="4">
    <source>
        <dbReference type="Google" id="ProtNLM"/>
    </source>
</evidence>
<feature type="non-terminal residue" evidence="2">
    <location>
        <position position="130"/>
    </location>
</feature>
<reference evidence="3" key="1">
    <citation type="submission" date="2022-10" db="EMBL/GenBank/DDBJ databases">
        <title>Genome assembly of Pristionchus species.</title>
        <authorList>
            <person name="Yoshida K."/>
            <person name="Sommer R.J."/>
        </authorList>
    </citation>
    <scope>NUCLEOTIDE SEQUENCE [LARGE SCALE GENOMIC DNA]</scope>
    <source>
        <strain evidence="3">RS5460</strain>
    </source>
</reference>
<name>A0AAN5I4A4_9BILA</name>
<sequence>MTNFSDNLRMFREIKIAAVMNMHLVASIIGFVMLCLDFYLNFIRKASTSSLSVSYQLAENRRIIRILLPIELVETFLGFFTAISQIVYGKIVSNPTPIERQIFLELTTPVAHFPFILTFFIKYSVQKSVV</sequence>
<keyword evidence="1" id="KW-0472">Membrane</keyword>
<organism evidence="2 3">
    <name type="scientific">Pristionchus mayeri</name>
    <dbReference type="NCBI Taxonomy" id="1317129"/>
    <lineage>
        <taxon>Eukaryota</taxon>
        <taxon>Metazoa</taxon>
        <taxon>Ecdysozoa</taxon>
        <taxon>Nematoda</taxon>
        <taxon>Chromadorea</taxon>
        <taxon>Rhabditida</taxon>
        <taxon>Rhabditina</taxon>
        <taxon>Diplogasteromorpha</taxon>
        <taxon>Diplogasteroidea</taxon>
        <taxon>Neodiplogasteridae</taxon>
        <taxon>Pristionchus</taxon>
    </lineage>
</organism>
<evidence type="ECO:0000313" key="3">
    <source>
        <dbReference type="Proteomes" id="UP001328107"/>
    </source>
</evidence>
<keyword evidence="1" id="KW-1133">Transmembrane helix</keyword>
<gene>
    <name evidence="2" type="ORF">PMAYCL1PPCAC_21853</name>
</gene>
<evidence type="ECO:0000256" key="1">
    <source>
        <dbReference type="SAM" id="Phobius"/>
    </source>
</evidence>
<protein>
    <recommendedName>
        <fullName evidence="4">G protein-coupled receptor</fullName>
    </recommendedName>
</protein>
<dbReference type="EMBL" id="BTRK01000005">
    <property type="protein sequence ID" value="GMR51658.1"/>
    <property type="molecule type" value="Genomic_DNA"/>
</dbReference>
<feature type="transmembrane region" description="Helical" evidence="1">
    <location>
        <begin position="20"/>
        <end position="42"/>
    </location>
</feature>
<dbReference type="Proteomes" id="UP001328107">
    <property type="component" value="Unassembled WGS sequence"/>
</dbReference>
<proteinExistence type="predicted"/>
<evidence type="ECO:0000313" key="2">
    <source>
        <dbReference type="EMBL" id="GMR51658.1"/>
    </source>
</evidence>